<name>A0A168F7P5_9HYPO</name>
<evidence type="ECO:0000256" key="10">
    <source>
        <dbReference type="ARBA" id="ARBA00082896"/>
    </source>
</evidence>
<dbReference type="InterPro" id="IPR042296">
    <property type="entry name" value="tRNA_met_Trm1_C"/>
</dbReference>
<dbReference type="NCBIfam" id="TIGR00308">
    <property type="entry name" value="TRM1"/>
    <property type="match status" value="1"/>
</dbReference>
<comment type="catalytic activity">
    <reaction evidence="8">
        <text>guanosine(26) in tRNA + 2 S-adenosyl-L-methionine = N(2)-dimethylguanosine(26) in tRNA + 2 S-adenosyl-L-homocysteine + 2 H(+)</text>
        <dbReference type="Rhea" id="RHEA:43140"/>
        <dbReference type="Rhea" id="RHEA-COMP:10359"/>
        <dbReference type="Rhea" id="RHEA-COMP:10360"/>
        <dbReference type="ChEBI" id="CHEBI:15378"/>
        <dbReference type="ChEBI" id="CHEBI:57856"/>
        <dbReference type="ChEBI" id="CHEBI:59789"/>
        <dbReference type="ChEBI" id="CHEBI:74269"/>
        <dbReference type="ChEBI" id="CHEBI:74513"/>
        <dbReference type="EC" id="2.1.1.216"/>
    </reaction>
</comment>
<dbReference type="FunFam" id="3.30.56.70:FF:000001">
    <property type="entry name" value="tRNA (guanine(26)-N(2))-dimethyltransferase"/>
    <property type="match status" value="1"/>
</dbReference>
<evidence type="ECO:0000256" key="5">
    <source>
        <dbReference type="ARBA" id="ARBA00022694"/>
    </source>
</evidence>
<comment type="caution">
    <text evidence="14">The sequence shown here is derived from an EMBL/GenBank/DDBJ whole genome shotgun (WGS) entry which is preliminary data.</text>
</comment>
<dbReference type="PANTHER" id="PTHR10631:SF3">
    <property type="entry name" value="TRNA (GUANINE(26)-N(2))-DIMETHYLTRANSFERASE"/>
    <property type="match status" value="1"/>
</dbReference>
<keyword evidence="4 12" id="KW-0949">S-adenosyl-L-methionine</keyword>
<keyword evidence="15" id="KW-1185">Reference proteome</keyword>
<comment type="similarity">
    <text evidence="12">Belongs to the class I-like SAM-binding methyltransferase superfamily. Trm1 family.</text>
</comment>
<proteinExistence type="inferred from homology"/>
<dbReference type="EMBL" id="AZGY01000003">
    <property type="protein sequence ID" value="KZZ99569.1"/>
    <property type="molecule type" value="Genomic_DNA"/>
</dbReference>
<evidence type="ECO:0000256" key="7">
    <source>
        <dbReference type="ARBA" id="ARBA00039099"/>
    </source>
</evidence>
<feature type="region of interest" description="Disordered" evidence="13">
    <location>
        <begin position="552"/>
        <end position="672"/>
    </location>
</feature>
<evidence type="ECO:0000256" key="9">
    <source>
        <dbReference type="ARBA" id="ARBA00077143"/>
    </source>
</evidence>
<dbReference type="PROSITE" id="PS51626">
    <property type="entry name" value="SAM_MT_TRM1"/>
    <property type="match status" value="1"/>
</dbReference>
<feature type="compositionally biased region" description="Basic and acidic residues" evidence="13">
    <location>
        <begin position="630"/>
        <end position="643"/>
    </location>
</feature>
<keyword evidence="6 12" id="KW-0694">RNA-binding</keyword>
<dbReference type="GO" id="GO:0005634">
    <property type="term" value="C:nucleus"/>
    <property type="evidence" value="ECO:0007669"/>
    <property type="project" value="TreeGrafter"/>
</dbReference>
<evidence type="ECO:0000256" key="6">
    <source>
        <dbReference type="ARBA" id="ARBA00022884"/>
    </source>
</evidence>
<evidence type="ECO:0000256" key="13">
    <source>
        <dbReference type="SAM" id="MobiDB-lite"/>
    </source>
</evidence>
<dbReference type="PANTHER" id="PTHR10631">
    <property type="entry name" value="N 2 ,N 2 -DIMETHYLGUANOSINE TRNA METHYLTRANSFERASE"/>
    <property type="match status" value="1"/>
</dbReference>
<accession>A0A168F7P5</accession>
<evidence type="ECO:0000256" key="1">
    <source>
        <dbReference type="ARBA" id="ARBA00022555"/>
    </source>
</evidence>
<keyword evidence="3 12" id="KW-0808">Transferase</keyword>
<dbReference type="InterPro" id="IPR029063">
    <property type="entry name" value="SAM-dependent_MTases_sf"/>
</dbReference>
<evidence type="ECO:0000256" key="8">
    <source>
        <dbReference type="ARBA" id="ARBA00051897"/>
    </source>
</evidence>
<protein>
    <recommendedName>
        <fullName evidence="7">tRNA (guanine(26)-N(2))-dimethyltransferase</fullName>
        <ecNumber evidence="7">2.1.1.216</ecNumber>
    </recommendedName>
    <alternativeName>
        <fullName evidence="10">tRNA 2,2-dimethylguanosine-26 methyltransferase</fullName>
    </alternativeName>
    <alternativeName>
        <fullName evidence="9">tRNA(guanine-26,N(2)-N(2)) methyltransferase</fullName>
    </alternativeName>
    <alternativeName>
        <fullName evidence="11">tRNA(m(2,2)G26)dimethyltransferase</fullName>
    </alternativeName>
</protein>
<dbReference type="Gene3D" id="3.40.50.150">
    <property type="entry name" value="Vaccinia Virus protein VP39"/>
    <property type="match status" value="1"/>
</dbReference>
<gene>
    <name evidence="14" type="ORF">AAL_02141</name>
</gene>
<dbReference type="GO" id="GO:0000049">
    <property type="term" value="F:tRNA binding"/>
    <property type="evidence" value="ECO:0007669"/>
    <property type="project" value="UniProtKB-UniRule"/>
</dbReference>
<evidence type="ECO:0000256" key="4">
    <source>
        <dbReference type="ARBA" id="ARBA00022691"/>
    </source>
</evidence>
<dbReference type="GO" id="GO:0002940">
    <property type="term" value="P:tRNA N2-guanine methylation"/>
    <property type="evidence" value="ECO:0007669"/>
    <property type="project" value="TreeGrafter"/>
</dbReference>
<organism evidence="14 15">
    <name type="scientific">Moelleriella libera RCEF 2490</name>
    <dbReference type="NCBI Taxonomy" id="1081109"/>
    <lineage>
        <taxon>Eukaryota</taxon>
        <taxon>Fungi</taxon>
        <taxon>Dikarya</taxon>
        <taxon>Ascomycota</taxon>
        <taxon>Pezizomycotina</taxon>
        <taxon>Sordariomycetes</taxon>
        <taxon>Hypocreomycetidae</taxon>
        <taxon>Hypocreales</taxon>
        <taxon>Clavicipitaceae</taxon>
        <taxon>Moelleriella</taxon>
    </lineage>
</organism>
<dbReference type="GO" id="GO:0160104">
    <property type="term" value="F:tRNA (guanine(26)-N2)-dimethyltransferase activity"/>
    <property type="evidence" value="ECO:0007669"/>
    <property type="project" value="UniProtKB-EC"/>
</dbReference>
<dbReference type="EC" id="2.1.1.216" evidence="7"/>
<keyword evidence="1 12" id="KW-0820">tRNA-binding</keyword>
<dbReference type="Proteomes" id="UP000078544">
    <property type="component" value="Unassembled WGS sequence"/>
</dbReference>
<dbReference type="Pfam" id="PF02005">
    <property type="entry name" value="TRM"/>
    <property type="match status" value="1"/>
</dbReference>
<dbReference type="Gene3D" id="3.30.56.70">
    <property type="entry name" value="N2,N2-dimethylguanosine tRNA methyltransferase, C-terminal domain"/>
    <property type="match status" value="1"/>
</dbReference>
<evidence type="ECO:0000256" key="12">
    <source>
        <dbReference type="PROSITE-ProRule" id="PRU00958"/>
    </source>
</evidence>
<sequence>MSDKSPPTQTVERNGKIFRTISEGRATILVPHDPTTGDNASEEQKVFYNPIQQYNRDLSTLAVKVFGEMFLEKRKESFQLKNTKPGKKRKRDDVEQENGGTQAAVAAMPSDQGAARNGLDFNASFKILDALSASGLRALRYSLEIPFVTSVTANDLSASATQSIKQNAEYNQVGEKLTVSNDDALAVMYRAIAAGLSKRDKHGYPSRSNKFDVIDLDPYGTAAPFFDAAVQAVRDDGGLLVVTCTDSAVWAGHSYCEKSFALYGGVPIKGMHSHEAALRLILNAIAQSGARHGLAIEPMLSLSIDFYTKVFVRVTRSPSAVKFLGAKTMLVYSCDSGCGSWETQPLLRSRPSPNKKGNGSFYKHGMAQGPSVDQHCQHCGFIMHVSGPMYAGRIHSQDFIQRLLDEVPKVSPETYGTLPRLEGMLRTAQEEYIPGPDLPTDVALKDAEAAVVDHTPFYFVPGKVASILSCVTPTDHMFRGALRHLGYRVARSHCRPGSIKTDAPWSTIWWILTEWIKQTQTCYFNVSKFNPNMAGWKILLRAGIIKAEEATEAADEATLKRGRAVQEDEKAAAGESKVDDAPSRDSDGVSREQEGGVKNVPADGEKPQPGDDVTMADAPSDGSKQPLSEEDLRKTLRFDRSLEQRGWPRGGHYLRYQVNPHKNWGPITRAKG</sequence>
<feature type="region of interest" description="Disordered" evidence="13">
    <location>
        <begin position="81"/>
        <end position="109"/>
    </location>
</feature>
<evidence type="ECO:0000256" key="11">
    <source>
        <dbReference type="ARBA" id="ARBA00083299"/>
    </source>
</evidence>
<evidence type="ECO:0000256" key="2">
    <source>
        <dbReference type="ARBA" id="ARBA00022603"/>
    </source>
</evidence>
<dbReference type="AlphaFoldDB" id="A0A168F7P5"/>
<keyword evidence="5 12" id="KW-0819">tRNA processing</keyword>
<dbReference type="InterPro" id="IPR002905">
    <property type="entry name" value="Trm1"/>
</dbReference>
<dbReference type="STRING" id="1081109.A0A168F7P5"/>
<evidence type="ECO:0000313" key="14">
    <source>
        <dbReference type="EMBL" id="KZZ99569.1"/>
    </source>
</evidence>
<reference evidence="14 15" key="1">
    <citation type="journal article" date="2016" name="Genome Biol. Evol.">
        <title>Divergent and convergent evolution of fungal pathogenicity.</title>
        <authorList>
            <person name="Shang Y."/>
            <person name="Xiao G."/>
            <person name="Zheng P."/>
            <person name="Cen K."/>
            <person name="Zhan S."/>
            <person name="Wang C."/>
        </authorList>
    </citation>
    <scope>NUCLEOTIDE SEQUENCE [LARGE SCALE GENOMIC DNA]</scope>
    <source>
        <strain evidence="14 15">RCEF 2490</strain>
    </source>
</reference>
<feature type="compositionally biased region" description="Basic and acidic residues" evidence="13">
    <location>
        <begin position="564"/>
        <end position="595"/>
    </location>
</feature>
<dbReference type="OrthoDB" id="6349953at2759"/>
<keyword evidence="2 12" id="KW-0489">Methyltransferase</keyword>
<evidence type="ECO:0000256" key="3">
    <source>
        <dbReference type="ARBA" id="ARBA00022679"/>
    </source>
</evidence>
<dbReference type="SUPFAM" id="SSF53335">
    <property type="entry name" value="S-adenosyl-L-methionine-dependent methyltransferases"/>
    <property type="match status" value="1"/>
</dbReference>
<evidence type="ECO:0000313" key="15">
    <source>
        <dbReference type="Proteomes" id="UP000078544"/>
    </source>
</evidence>